<dbReference type="KEGG" id="thig:FE785_02185"/>
<evidence type="ECO:0000256" key="1">
    <source>
        <dbReference type="SAM" id="Phobius"/>
    </source>
</evidence>
<accession>A0A4P9K5K4</accession>
<dbReference type="Proteomes" id="UP000304864">
    <property type="component" value="Chromosome"/>
</dbReference>
<dbReference type="SUPFAM" id="SSF54523">
    <property type="entry name" value="Pili subunits"/>
    <property type="match status" value="1"/>
</dbReference>
<dbReference type="AlphaFoldDB" id="A0A4P9K5K4"/>
<dbReference type="EMBL" id="CP040602">
    <property type="protein sequence ID" value="QCU89527.1"/>
    <property type="molecule type" value="Genomic_DNA"/>
</dbReference>
<proteinExistence type="predicted"/>
<dbReference type="OrthoDB" id="9795524at2"/>
<name>A0A4P9K5K4_9GAMM</name>
<evidence type="ECO:0000313" key="3">
    <source>
        <dbReference type="Proteomes" id="UP000304864"/>
    </source>
</evidence>
<dbReference type="InterPro" id="IPR012902">
    <property type="entry name" value="N_methyl_site"/>
</dbReference>
<sequence length="186" mass="20526">MRELYQTKTIGVNRCLTKQCGFTLLELAIVLFIVGLLYTGIIKAAAIYDNAKVHSDLRKLESMQSAFMLYKDKYHQLPGEDSSHPGRLKTVLSSEAANEGLFYELKESNFITQSELEASIGDDFKATWGGSSGANYGLIAGMNQICIIQIDTGLASVIETKLDNGDQYSGDFRYTANGSQLCMLLR</sequence>
<gene>
    <name evidence="2" type="ORF">FE785_02185</name>
</gene>
<protein>
    <submittedName>
        <fullName evidence="2">Prepilin-type N-terminal cleavage/methylation domain-containing protein</fullName>
    </submittedName>
</protein>
<dbReference type="NCBIfam" id="TIGR02532">
    <property type="entry name" value="IV_pilin_GFxxxE"/>
    <property type="match status" value="1"/>
</dbReference>
<evidence type="ECO:0000313" key="2">
    <source>
        <dbReference type="EMBL" id="QCU89527.1"/>
    </source>
</evidence>
<keyword evidence="1" id="KW-1133">Transmembrane helix</keyword>
<keyword evidence="3" id="KW-1185">Reference proteome</keyword>
<feature type="transmembrane region" description="Helical" evidence="1">
    <location>
        <begin position="21"/>
        <end position="41"/>
    </location>
</feature>
<keyword evidence="1" id="KW-0812">Transmembrane</keyword>
<keyword evidence="1" id="KW-0472">Membrane</keyword>
<dbReference type="InterPro" id="IPR045584">
    <property type="entry name" value="Pilin-like"/>
</dbReference>
<dbReference type="Pfam" id="PF07963">
    <property type="entry name" value="N_methyl"/>
    <property type="match status" value="1"/>
</dbReference>
<dbReference type="RefSeq" id="WP_138563972.1">
    <property type="nucleotide sequence ID" value="NZ_CP040602.1"/>
</dbReference>
<organism evidence="2 3">
    <name type="scientific">Thiomicrorhabdus sediminis</name>
    <dbReference type="NCBI Taxonomy" id="2580412"/>
    <lineage>
        <taxon>Bacteria</taxon>
        <taxon>Pseudomonadati</taxon>
        <taxon>Pseudomonadota</taxon>
        <taxon>Gammaproteobacteria</taxon>
        <taxon>Thiotrichales</taxon>
        <taxon>Piscirickettsiaceae</taxon>
        <taxon>Thiomicrorhabdus</taxon>
    </lineage>
</organism>
<reference evidence="2 3" key="1">
    <citation type="submission" date="2019-05" db="EMBL/GenBank/DDBJ databases">
        <title>Thiomicrorhabdus sediminis sp. nov, a novel sulfur-oxidizing bacterium isolated from coastal sediment.</title>
        <authorList>
            <person name="Liu X."/>
        </authorList>
    </citation>
    <scope>NUCLEOTIDE SEQUENCE [LARGE SCALE GENOMIC DNA]</scope>
    <source>
        <strain evidence="2 3">G1</strain>
    </source>
</reference>